<dbReference type="Proteomes" id="UP000190037">
    <property type="component" value="Unassembled WGS sequence"/>
</dbReference>
<organism evidence="2 3">
    <name type="scientific">Embleya scabrispora</name>
    <dbReference type="NCBI Taxonomy" id="159449"/>
    <lineage>
        <taxon>Bacteria</taxon>
        <taxon>Bacillati</taxon>
        <taxon>Actinomycetota</taxon>
        <taxon>Actinomycetes</taxon>
        <taxon>Kitasatosporales</taxon>
        <taxon>Streptomycetaceae</taxon>
        <taxon>Embleya</taxon>
    </lineage>
</organism>
<proteinExistence type="predicted"/>
<protein>
    <submittedName>
        <fullName evidence="2">Uncharacterized protein</fullName>
    </submittedName>
</protein>
<comment type="caution">
    <text evidence="2">The sequence shown here is derived from an EMBL/GenBank/DDBJ whole genome shotgun (WGS) entry which is preliminary data.</text>
</comment>
<feature type="compositionally biased region" description="Basic and acidic residues" evidence="1">
    <location>
        <begin position="129"/>
        <end position="150"/>
    </location>
</feature>
<sequence length="158" mass="17426">MSVSYRNTNTGDIARYEAPNPRLEALPNWERIKDGEPLPPLVNDGVLSRPTLTAPGVHDLSGAELVTNQAIRENRPDQEADVEQEGLATTEDGVPSETRAPARSATTVEWQNYARLVEDNPEAQSDIEGMTRDELIDRYGASDEAATERRPARKSAKK</sequence>
<dbReference type="EMBL" id="MWQN01000001">
    <property type="protein sequence ID" value="OPC83010.1"/>
    <property type="molecule type" value="Genomic_DNA"/>
</dbReference>
<dbReference type="STRING" id="159449.B4N89_20570"/>
<feature type="region of interest" description="Disordered" evidence="1">
    <location>
        <begin position="72"/>
        <end position="158"/>
    </location>
</feature>
<gene>
    <name evidence="2" type="ORF">B4N89_20570</name>
</gene>
<accession>A0A1T3P293</accession>
<evidence type="ECO:0000313" key="3">
    <source>
        <dbReference type="Proteomes" id="UP000190037"/>
    </source>
</evidence>
<reference evidence="2 3" key="1">
    <citation type="submission" date="2017-03" db="EMBL/GenBank/DDBJ databases">
        <title>Draft genome sequence of Streptomyces scabrisporus NF3, endophyte isolated from Amphipterygium adstringens.</title>
        <authorList>
            <person name="Vazquez M."/>
            <person name="Ceapa C.D."/>
            <person name="Rodriguez Luna D."/>
            <person name="Sanchez Esquivel S."/>
        </authorList>
    </citation>
    <scope>NUCLEOTIDE SEQUENCE [LARGE SCALE GENOMIC DNA]</scope>
    <source>
        <strain evidence="2 3">NF3</strain>
    </source>
</reference>
<keyword evidence="3" id="KW-1185">Reference proteome</keyword>
<evidence type="ECO:0000256" key="1">
    <source>
        <dbReference type="SAM" id="MobiDB-lite"/>
    </source>
</evidence>
<name>A0A1T3P293_9ACTN</name>
<evidence type="ECO:0000313" key="2">
    <source>
        <dbReference type="EMBL" id="OPC83010.1"/>
    </source>
</evidence>
<dbReference type="OrthoDB" id="4194029at2"/>
<dbReference type="RefSeq" id="WP_078977309.1">
    <property type="nucleotide sequence ID" value="NZ_MWQN01000001.1"/>
</dbReference>
<dbReference type="AlphaFoldDB" id="A0A1T3P293"/>